<feature type="non-terminal residue" evidence="1">
    <location>
        <position position="1"/>
    </location>
</feature>
<comment type="caution">
    <text evidence="1">The sequence shown here is derived from an EMBL/GenBank/DDBJ whole genome shotgun (WGS) entry which is preliminary data.</text>
</comment>
<evidence type="ECO:0000313" key="1">
    <source>
        <dbReference type="EMBL" id="KKL09144.1"/>
    </source>
</evidence>
<dbReference type="AlphaFoldDB" id="A0A0F9AHT3"/>
<name>A0A0F9AHT3_9ZZZZ</name>
<protein>
    <submittedName>
        <fullName evidence="1">Uncharacterized protein</fullName>
    </submittedName>
</protein>
<organism evidence="1">
    <name type="scientific">marine sediment metagenome</name>
    <dbReference type="NCBI Taxonomy" id="412755"/>
    <lineage>
        <taxon>unclassified sequences</taxon>
        <taxon>metagenomes</taxon>
        <taxon>ecological metagenomes</taxon>
    </lineage>
</organism>
<gene>
    <name evidence="1" type="ORF">LCGC14_2568790</name>
</gene>
<reference evidence="1" key="1">
    <citation type="journal article" date="2015" name="Nature">
        <title>Complex archaea that bridge the gap between prokaryotes and eukaryotes.</title>
        <authorList>
            <person name="Spang A."/>
            <person name="Saw J.H."/>
            <person name="Jorgensen S.L."/>
            <person name="Zaremba-Niedzwiedzka K."/>
            <person name="Martijn J."/>
            <person name="Lind A.E."/>
            <person name="van Eijk R."/>
            <person name="Schleper C."/>
            <person name="Guy L."/>
            <person name="Ettema T.J."/>
        </authorList>
    </citation>
    <scope>NUCLEOTIDE SEQUENCE</scope>
</reference>
<dbReference type="EMBL" id="LAZR01042598">
    <property type="protein sequence ID" value="KKL09144.1"/>
    <property type="molecule type" value="Genomic_DNA"/>
</dbReference>
<sequence>RELVDTLVKGPVKKMAEAGGKDIEAVSQVGTEKITKAVNAMRNPKEIGPKGIKHLSYNMNQQNPAAFPRLARHYFESAFDDAAARIQGAPQAPMAGVNWLKTVYGNKATAANTNAVLRGVAQAHGVNANEYLLGWRTLFKVIDRSGRTPGMGSPTQPRADIAASLRTTKISEGRDLFIKLKFDLLPWRTRQLASILTARDSVSQIRQLAYLKPRSKKARALVISLLAPVLAESKPAEE</sequence>
<proteinExistence type="predicted"/>
<accession>A0A0F9AHT3</accession>